<comment type="caution">
    <text evidence="1">The sequence shown here is derived from an EMBL/GenBank/DDBJ whole genome shotgun (WGS) entry which is preliminary data.</text>
</comment>
<dbReference type="Proteomes" id="UP001174210">
    <property type="component" value="Unassembled WGS sequence"/>
</dbReference>
<accession>A0ABT8J2M8</accession>
<gene>
    <name evidence="1" type="ORF">P5G59_19395</name>
</gene>
<reference evidence="1" key="1">
    <citation type="submission" date="2023-03" db="EMBL/GenBank/DDBJ databases">
        <title>MT1 and MT2 Draft Genomes of Novel Species.</title>
        <authorList>
            <person name="Venkateswaran K."/>
        </authorList>
    </citation>
    <scope>NUCLEOTIDE SEQUENCE</scope>
    <source>
        <strain evidence="1">F6_8S_P_1A</strain>
    </source>
</reference>
<dbReference type="SUPFAM" id="SSF110296">
    <property type="entry name" value="Oligoxyloglucan reducing end-specific cellobiohydrolase"/>
    <property type="match status" value="1"/>
</dbReference>
<protein>
    <recommendedName>
        <fullName evidence="3">Exo-alpha-sialidase</fullName>
    </recommendedName>
</protein>
<proteinExistence type="predicted"/>
<evidence type="ECO:0000313" key="1">
    <source>
        <dbReference type="EMBL" id="MDN4599325.1"/>
    </source>
</evidence>
<dbReference type="Gene3D" id="2.130.10.10">
    <property type="entry name" value="YVTN repeat-like/Quinoprotein amine dehydrogenase"/>
    <property type="match status" value="1"/>
</dbReference>
<sequence>MGFTIIAPGRMLASGHPDPVNNPEGDPGNLGLIESTDAAHSWKPVSLRGEADFHDLTAAPLPDNAQRIYGYSGGTIRVSDDSGHTWRDGATLALPRLAVDPTDAATVYATTETGLKISHDAGFTFAPVADAPPLFLLEATSDSANRMWVWTHKTPTWVLGDDNRWQKREEFVSLPESI</sequence>
<organism evidence="1 2">
    <name type="scientific">Leifsonia virtsii</name>
    <dbReference type="NCBI Taxonomy" id="3035915"/>
    <lineage>
        <taxon>Bacteria</taxon>
        <taxon>Bacillati</taxon>
        <taxon>Actinomycetota</taxon>
        <taxon>Actinomycetes</taxon>
        <taxon>Micrococcales</taxon>
        <taxon>Microbacteriaceae</taxon>
        <taxon>Leifsonia</taxon>
    </lineage>
</organism>
<evidence type="ECO:0000313" key="2">
    <source>
        <dbReference type="Proteomes" id="UP001174210"/>
    </source>
</evidence>
<keyword evidence="2" id="KW-1185">Reference proteome</keyword>
<dbReference type="EMBL" id="JAROCB010000006">
    <property type="protein sequence ID" value="MDN4599325.1"/>
    <property type="molecule type" value="Genomic_DNA"/>
</dbReference>
<name>A0ABT8J2M8_9MICO</name>
<dbReference type="InterPro" id="IPR015943">
    <property type="entry name" value="WD40/YVTN_repeat-like_dom_sf"/>
</dbReference>
<evidence type="ECO:0008006" key="3">
    <source>
        <dbReference type="Google" id="ProtNLM"/>
    </source>
</evidence>